<gene>
    <name evidence="6" type="ORF">JIN84_05115</name>
</gene>
<accession>A0A934R4F1</accession>
<dbReference type="InterPro" id="IPR050368">
    <property type="entry name" value="ClC-type_chloride_channel"/>
</dbReference>
<dbReference type="PANTHER" id="PTHR43427">
    <property type="entry name" value="CHLORIDE CHANNEL PROTEIN CLC-E"/>
    <property type="match status" value="1"/>
</dbReference>
<dbReference type="Gene3D" id="1.10.3080.10">
    <property type="entry name" value="Clc chloride channel"/>
    <property type="match status" value="1"/>
</dbReference>
<name>A0A934R4F1_9BACT</name>
<comment type="subcellular location">
    <subcellularLocation>
        <location evidence="1">Membrane</location>
        <topology evidence="1">Multi-pass membrane protein</topology>
    </subcellularLocation>
</comment>
<evidence type="ECO:0000313" key="6">
    <source>
        <dbReference type="EMBL" id="MBK1814984.1"/>
    </source>
</evidence>
<dbReference type="GO" id="GO:0015108">
    <property type="term" value="F:chloride transmembrane transporter activity"/>
    <property type="evidence" value="ECO:0007669"/>
    <property type="project" value="InterPro"/>
</dbReference>
<feature type="transmembrane region" description="Helical" evidence="5">
    <location>
        <begin position="16"/>
        <end position="38"/>
    </location>
</feature>
<proteinExistence type="predicted"/>
<dbReference type="Pfam" id="PF00654">
    <property type="entry name" value="Voltage_CLC"/>
    <property type="match status" value="1"/>
</dbReference>
<keyword evidence="4 5" id="KW-0472">Membrane</keyword>
<dbReference type="Proteomes" id="UP000600139">
    <property type="component" value="Unassembled WGS sequence"/>
</dbReference>
<reference evidence="6" key="1">
    <citation type="submission" date="2021-01" db="EMBL/GenBank/DDBJ databases">
        <title>Modified the classification status of verrucomicrobia.</title>
        <authorList>
            <person name="Feng X."/>
        </authorList>
    </citation>
    <scope>NUCLEOTIDE SEQUENCE</scope>
    <source>
        <strain evidence="6">JCM 18052</strain>
    </source>
</reference>
<dbReference type="PRINTS" id="PR00762">
    <property type="entry name" value="CLCHANNEL"/>
</dbReference>
<feature type="transmembrane region" description="Helical" evidence="5">
    <location>
        <begin position="302"/>
        <end position="321"/>
    </location>
</feature>
<feature type="transmembrane region" description="Helical" evidence="5">
    <location>
        <begin position="50"/>
        <end position="69"/>
    </location>
</feature>
<evidence type="ECO:0000313" key="7">
    <source>
        <dbReference type="Proteomes" id="UP000600139"/>
    </source>
</evidence>
<dbReference type="CDD" id="cd03682">
    <property type="entry name" value="ClC_sycA_like"/>
    <property type="match status" value="1"/>
</dbReference>
<keyword evidence="3 5" id="KW-1133">Transmembrane helix</keyword>
<protein>
    <submittedName>
        <fullName evidence="6">Voltage-gated chloride channel family protein</fullName>
    </submittedName>
</protein>
<feature type="transmembrane region" description="Helical" evidence="5">
    <location>
        <begin position="386"/>
        <end position="405"/>
    </location>
</feature>
<dbReference type="GO" id="GO:0016020">
    <property type="term" value="C:membrane"/>
    <property type="evidence" value="ECO:0007669"/>
    <property type="project" value="UniProtKB-SubCell"/>
</dbReference>
<evidence type="ECO:0000256" key="1">
    <source>
        <dbReference type="ARBA" id="ARBA00004141"/>
    </source>
</evidence>
<feature type="transmembrane region" description="Helical" evidence="5">
    <location>
        <begin position="352"/>
        <end position="374"/>
    </location>
</feature>
<keyword evidence="2 5" id="KW-0812">Transmembrane</keyword>
<evidence type="ECO:0000256" key="4">
    <source>
        <dbReference type="ARBA" id="ARBA00023136"/>
    </source>
</evidence>
<dbReference type="InterPro" id="IPR001807">
    <property type="entry name" value="ClC"/>
</dbReference>
<evidence type="ECO:0000256" key="2">
    <source>
        <dbReference type="ARBA" id="ARBA00022692"/>
    </source>
</evidence>
<dbReference type="PANTHER" id="PTHR43427:SF12">
    <property type="entry name" value="CHLORIDE TRANSPORTER"/>
    <property type="match status" value="1"/>
</dbReference>
<dbReference type="AlphaFoldDB" id="A0A934R4F1"/>
<dbReference type="SUPFAM" id="SSF81340">
    <property type="entry name" value="Clc chloride channel"/>
    <property type="match status" value="1"/>
</dbReference>
<dbReference type="InterPro" id="IPR014743">
    <property type="entry name" value="Cl-channel_core"/>
</dbReference>
<feature type="transmembrane region" description="Helical" evidence="5">
    <location>
        <begin position="219"/>
        <end position="241"/>
    </location>
</feature>
<comment type="caution">
    <text evidence="6">The sequence shown here is derived from an EMBL/GenBank/DDBJ whole genome shotgun (WGS) entry which is preliminary data.</text>
</comment>
<organism evidence="6 7">
    <name type="scientific">Luteolibacter yonseiensis</name>
    <dbReference type="NCBI Taxonomy" id="1144680"/>
    <lineage>
        <taxon>Bacteria</taxon>
        <taxon>Pseudomonadati</taxon>
        <taxon>Verrucomicrobiota</taxon>
        <taxon>Verrucomicrobiia</taxon>
        <taxon>Verrucomicrobiales</taxon>
        <taxon>Verrucomicrobiaceae</taxon>
        <taxon>Luteolibacter</taxon>
    </lineage>
</organism>
<feature type="transmembrane region" description="Helical" evidence="5">
    <location>
        <begin position="143"/>
        <end position="168"/>
    </location>
</feature>
<keyword evidence="7" id="KW-1185">Reference proteome</keyword>
<evidence type="ECO:0000256" key="5">
    <source>
        <dbReference type="SAM" id="Phobius"/>
    </source>
</evidence>
<dbReference type="EMBL" id="JAENIK010000004">
    <property type="protein sequence ID" value="MBK1814984.1"/>
    <property type="molecule type" value="Genomic_DNA"/>
</dbReference>
<dbReference type="RefSeq" id="WP_200349930.1">
    <property type="nucleotide sequence ID" value="NZ_BAABHZ010000010.1"/>
</dbReference>
<feature type="transmembrane region" description="Helical" evidence="5">
    <location>
        <begin position="328"/>
        <end position="346"/>
    </location>
</feature>
<sequence length="415" mass="43160">MIAAAAQARLPSILRWTAILVPLAAVVGTASAFFLWALDAVTRLRFANPWLLFLLPVGGLLVGMIYQRVGKSAAGGNNLLIDEIHQPGAGVPRRMAPLILFGTLVTHLFGGSAGREGTAVQMGGSIAAAFARMLALDAASVRIVLMAGVAAGFGSIFGTPVAGAVFALEVLVVGRVQYDALIPCFFASLLADWTCRFWGIGHTHYQIELLPPGALPDPWLMGKVMLASAAFGLAALLFSTLSHRLADAFKTYVPRPELRPVVGGILVIALFFLAGTSDYLGLGVLAEHPDSITLPALFTSTGIPASAWAWKLLFTVITLSAGFKGGEVTPLFFIGAALGNALGTVLGAPVDLFAGIGFVAIFAGATNTPLASIFLGMELFGAENGLYIATACIIAYACSGSKGIYSAQRLPSSHN</sequence>
<evidence type="ECO:0000256" key="3">
    <source>
        <dbReference type="ARBA" id="ARBA00022989"/>
    </source>
</evidence>
<feature type="transmembrane region" description="Helical" evidence="5">
    <location>
        <begin position="261"/>
        <end position="282"/>
    </location>
</feature>